<dbReference type="Proteomes" id="UP000060630">
    <property type="component" value="Unassembled WGS sequence"/>
</dbReference>
<accession>A0A119HFC8</accession>
<proteinExistence type="predicted"/>
<reference evidence="1 2" key="1">
    <citation type="submission" date="2015-11" db="EMBL/GenBank/DDBJ databases">
        <title>Expanding the genomic diversity of Burkholderia species for the development of highly accurate diagnostics.</title>
        <authorList>
            <person name="Sahl J."/>
            <person name="Keim P."/>
            <person name="Wagner D."/>
        </authorList>
    </citation>
    <scope>NUCLEOTIDE SEQUENCE [LARGE SCALE GENOMIC DNA]</scope>
    <source>
        <strain evidence="1 2">MSMB2087WGS</strain>
    </source>
</reference>
<name>A0A119HFC8_9BURK</name>
<dbReference type="RefSeq" id="WP_060191894.1">
    <property type="nucleotide sequence ID" value="NZ_LPHD01000049.1"/>
</dbReference>
<evidence type="ECO:0000313" key="1">
    <source>
        <dbReference type="EMBL" id="KWA83746.1"/>
    </source>
</evidence>
<evidence type="ECO:0000313" key="2">
    <source>
        <dbReference type="Proteomes" id="UP000060630"/>
    </source>
</evidence>
<organism evidence="1 2">
    <name type="scientific">Burkholderia ubonensis</name>
    <dbReference type="NCBI Taxonomy" id="101571"/>
    <lineage>
        <taxon>Bacteria</taxon>
        <taxon>Pseudomonadati</taxon>
        <taxon>Pseudomonadota</taxon>
        <taxon>Betaproteobacteria</taxon>
        <taxon>Burkholderiales</taxon>
        <taxon>Burkholderiaceae</taxon>
        <taxon>Burkholderia</taxon>
        <taxon>Burkholderia cepacia complex</taxon>
    </lineage>
</organism>
<protein>
    <submittedName>
        <fullName evidence="1">Uncharacterized protein</fullName>
    </submittedName>
</protein>
<dbReference type="EMBL" id="LPHD01000049">
    <property type="protein sequence ID" value="KWA83746.1"/>
    <property type="molecule type" value="Genomic_DNA"/>
</dbReference>
<sequence>MTWRRFSTEVSPDDFDAVRTALATMLELSDEALPSGVSESTQHDGFIALALDPTNRFLAARWQKQQQCRELFFVHPATKPARLGFAVLGADGADIPAPLSRWLDPRQHLTESLPTFTTLSCLLASQGAAVRDISVRERQLEADTAYLKELLAEQSDILRQTQSQLRSARLQFVDTAGDNIVSAPTDEGWDLSQLAEWCAEHEDDVVVLPRARNGAKKSLYENPALIGTALELLAGPYRDMRRGLMSPEDFEALMLPTGLRMAGSVGPNVAGEQGAAYFVTWAGRRRFMDTHLLKGGGRDERYCFRLYFFWDADSQRAVVGSMPAHLDNSLS</sequence>
<dbReference type="AlphaFoldDB" id="A0A119HFC8"/>
<comment type="caution">
    <text evidence="1">The sequence shown here is derived from an EMBL/GenBank/DDBJ whole genome shotgun (WGS) entry which is preliminary data.</text>
</comment>
<gene>
    <name evidence="1" type="ORF">WL29_20490</name>
</gene>